<dbReference type="Proteomes" id="UP001168990">
    <property type="component" value="Unassembled WGS sequence"/>
</dbReference>
<keyword evidence="1" id="KW-1133">Transmembrane helix</keyword>
<keyword evidence="1" id="KW-0472">Membrane</keyword>
<dbReference type="AlphaFoldDB" id="A0AA39KYJ6"/>
<organism evidence="2 3">
    <name type="scientific">Microctonus aethiopoides</name>
    <dbReference type="NCBI Taxonomy" id="144406"/>
    <lineage>
        <taxon>Eukaryota</taxon>
        <taxon>Metazoa</taxon>
        <taxon>Ecdysozoa</taxon>
        <taxon>Arthropoda</taxon>
        <taxon>Hexapoda</taxon>
        <taxon>Insecta</taxon>
        <taxon>Pterygota</taxon>
        <taxon>Neoptera</taxon>
        <taxon>Endopterygota</taxon>
        <taxon>Hymenoptera</taxon>
        <taxon>Apocrita</taxon>
        <taxon>Ichneumonoidea</taxon>
        <taxon>Braconidae</taxon>
        <taxon>Euphorinae</taxon>
        <taxon>Microctonus</taxon>
    </lineage>
</organism>
<accession>A0AA39KYJ6</accession>
<evidence type="ECO:0000313" key="3">
    <source>
        <dbReference type="Proteomes" id="UP001168990"/>
    </source>
</evidence>
<sequence>MLVNSVSAFRTMAKQCYYMIIIIGLIAVAISQNPIDERTTFEAAFQGPGVSSQKCLNNSCCDGEIDNKMVKATIKYKTVNYCWNDGNWTNINRIMVGMK</sequence>
<dbReference type="EMBL" id="JAQQBS010000001">
    <property type="protein sequence ID" value="KAK0178392.1"/>
    <property type="molecule type" value="Genomic_DNA"/>
</dbReference>
<keyword evidence="3" id="KW-1185">Reference proteome</keyword>
<gene>
    <name evidence="2" type="ORF">PV328_002342</name>
</gene>
<evidence type="ECO:0000313" key="2">
    <source>
        <dbReference type="EMBL" id="KAK0178392.1"/>
    </source>
</evidence>
<protein>
    <submittedName>
        <fullName evidence="2">Uncharacterized protein</fullName>
    </submittedName>
</protein>
<comment type="caution">
    <text evidence="2">The sequence shown here is derived from an EMBL/GenBank/DDBJ whole genome shotgun (WGS) entry which is preliminary data.</text>
</comment>
<reference evidence="2" key="1">
    <citation type="journal article" date="2023" name="bioRxiv">
        <title>Scaffold-level genome assemblies of two parasitoid biocontrol wasps reveal the parthenogenesis mechanism and an associated novel virus.</title>
        <authorList>
            <person name="Inwood S."/>
            <person name="Skelly J."/>
            <person name="Guhlin J."/>
            <person name="Harrop T."/>
            <person name="Goldson S."/>
            <person name="Dearden P."/>
        </authorList>
    </citation>
    <scope>NUCLEOTIDE SEQUENCE</scope>
    <source>
        <strain evidence="2">Irish</strain>
        <tissue evidence="2">Whole body</tissue>
    </source>
</reference>
<feature type="transmembrane region" description="Helical" evidence="1">
    <location>
        <begin position="12"/>
        <end position="30"/>
    </location>
</feature>
<proteinExistence type="predicted"/>
<name>A0AA39KYJ6_9HYME</name>
<evidence type="ECO:0000256" key="1">
    <source>
        <dbReference type="SAM" id="Phobius"/>
    </source>
</evidence>
<keyword evidence="1" id="KW-0812">Transmembrane</keyword>
<reference evidence="2" key="2">
    <citation type="submission" date="2023-03" db="EMBL/GenBank/DDBJ databases">
        <authorList>
            <person name="Inwood S.N."/>
            <person name="Skelly J.G."/>
            <person name="Guhlin J."/>
            <person name="Harrop T.W.R."/>
            <person name="Goldson S.G."/>
            <person name="Dearden P.K."/>
        </authorList>
    </citation>
    <scope>NUCLEOTIDE SEQUENCE</scope>
    <source>
        <strain evidence="2">Irish</strain>
        <tissue evidence="2">Whole body</tissue>
    </source>
</reference>